<evidence type="ECO:0000256" key="5">
    <source>
        <dbReference type="ARBA" id="ARBA00023163"/>
    </source>
</evidence>
<keyword evidence="3" id="KW-0805">Transcription regulation</keyword>
<name>A0A7V8IG88_9GAMM</name>
<keyword evidence="1" id="KW-0547">Nucleotide-binding</keyword>
<dbReference type="Gene3D" id="3.40.50.2300">
    <property type="match status" value="1"/>
</dbReference>
<evidence type="ECO:0000256" key="2">
    <source>
        <dbReference type="ARBA" id="ARBA00022840"/>
    </source>
</evidence>
<dbReference type="Gene3D" id="3.40.50.10660">
    <property type="entry name" value="PrpR receptor domain-like"/>
    <property type="match status" value="1"/>
</dbReference>
<dbReference type="InterPro" id="IPR002197">
    <property type="entry name" value="HTH_Fis"/>
</dbReference>
<evidence type="ECO:0000313" key="8">
    <source>
        <dbReference type="Proteomes" id="UP000053038"/>
    </source>
</evidence>
<dbReference type="Gene3D" id="1.10.8.60">
    <property type="match status" value="1"/>
</dbReference>
<dbReference type="Proteomes" id="UP000053038">
    <property type="component" value="Unassembled WGS sequence"/>
</dbReference>
<dbReference type="InterPro" id="IPR009057">
    <property type="entry name" value="Homeodomain-like_sf"/>
</dbReference>
<dbReference type="InterPro" id="IPR025944">
    <property type="entry name" value="Sigma_54_int_dom_CS"/>
</dbReference>
<keyword evidence="4" id="KW-0238">DNA-binding</keyword>
<accession>A0A7V8IG88</accession>
<reference evidence="7 8" key="1">
    <citation type="submission" date="2014-10" db="EMBL/GenBank/DDBJ databases">
        <title>Genome sequence of Pectobacterium carotovorum M022.</title>
        <authorList>
            <person name="Chan K.-G."/>
            <person name="Tan W.-S."/>
        </authorList>
    </citation>
    <scope>NUCLEOTIDE SEQUENCE [LARGE SCALE GENOMIC DNA]</scope>
    <source>
        <strain evidence="7 8">M022</strain>
    </source>
</reference>
<dbReference type="GO" id="GO:0005524">
    <property type="term" value="F:ATP binding"/>
    <property type="evidence" value="ECO:0007669"/>
    <property type="project" value="UniProtKB-KW"/>
</dbReference>
<dbReference type="InterPro" id="IPR027417">
    <property type="entry name" value="P-loop_NTPase"/>
</dbReference>
<dbReference type="SUPFAM" id="SSF159800">
    <property type="entry name" value="PrpR receptor domain-like"/>
    <property type="match status" value="1"/>
</dbReference>
<dbReference type="InterPro" id="IPR010524">
    <property type="entry name" value="Sig_transdc_resp-reg_PrpR_N"/>
</dbReference>
<proteinExistence type="predicted"/>
<dbReference type="GO" id="GO:0006355">
    <property type="term" value="P:regulation of DNA-templated transcription"/>
    <property type="evidence" value="ECO:0007669"/>
    <property type="project" value="InterPro"/>
</dbReference>
<dbReference type="Gene3D" id="3.40.50.300">
    <property type="entry name" value="P-loop containing nucleotide triphosphate hydrolases"/>
    <property type="match status" value="1"/>
</dbReference>
<evidence type="ECO:0000259" key="6">
    <source>
        <dbReference type="PROSITE" id="PS50045"/>
    </source>
</evidence>
<dbReference type="Pfam" id="PF00158">
    <property type="entry name" value="Sigma54_activat"/>
    <property type="match status" value="1"/>
</dbReference>
<keyword evidence="5" id="KW-0804">Transcription</keyword>
<dbReference type="SUPFAM" id="SSF46689">
    <property type="entry name" value="Homeodomain-like"/>
    <property type="match status" value="1"/>
</dbReference>
<evidence type="ECO:0000256" key="4">
    <source>
        <dbReference type="ARBA" id="ARBA00023125"/>
    </source>
</evidence>
<dbReference type="GO" id="GO:0043565">
    <property type="term" value="F:sequence-specific DNA binding"/>
    <property type="evidence" value="ECO:0007669"/>
    <property type="project" value="InterPro"/>
</dbReference>
<dbReference type="CDD" id="cd00009">
    <property type="entry name" value="AAA"/>
    <property type="match status" value="1"/>
</dbReference>
<dbReference type="EMBL" id="JSXC01000050">
    <property type="protein sequence ID" value="KHN49693.1"/>
    <property type="molecule type" value="Genomic_DNA"/>
</dbReference>
<evidence type="ECO:0000256" key="3">
    <source>
        <dbReference type="ARBA" id="ARBA00023015"/>
    </source>
</evidence>
<dbReference type="Pfam" id="PF02954">
    <property type="entry name" value="HTH_8"/>
    <property type="match status" value="1"/>
</dbReference>
<keyword evidence="8" id="KW-1185">Reference proteome</keyword>
<sequence>MKNNDIVVFSVSKTITQRILNVLIERNLDIPVYEFDYFDVVDKAFDFINKGTKIIISRGGTAALLRNSIDIPVIEIAHDFHGIYRTIQEAKNKTKKIAAVGFPQFCNVLRHYQNMTGEEFKICQVYNHYDIESVVKNLADNDYQLVIGGLAVAEMAKKYNLNAVMGDTDNISIEQALNESLGLLKYIKKEKFKLAMSFSALNQSREAIMCIDQVGEVISVNTKGALLFKCNVGDKLLKKEAFKNIFGSIINEIPVKDQTIDIDGEVIILTVNHFSQKQDFFSVITGIKQDSLPHYHVNGDKKSRVGGFYTNYTFSNIIGNSGALSEAVEKAKIYAGHDLPVNIWGATGTGKELFAQSIHHASSRSDQPFIAINCAAIPESILESELFGYAEGAFTDARKGGKPGIFEMAMNGTVFIDEISEAPLSVQVKLLRILQEKQFTRLGGDVLITARFRLITASNKELAESVSTGTFRQDLYYRINILELKLPALHERPGDVMLIIHDLLERHGKKLLFTNDAVDFLNRYPWPGNVRELQAIVHRLVVLLNIDVVDKNSLIEISKIDSAHTHRAMCSSGTELEEGETDLLKKQERMLIDRVMRNTNGDRAKAAVILGISPTTLWRKIKDLHIGN</sequence>
<protein>
    <submittedName>
        <fullName evidence="7">Propanediol utilization protein</fullName>
    </submittedName>
</protein>
<dbReference type="InterPro" id="IPR002078">
    <property type="entry name" value="Sigma_54_int"/>
</dbReference>
<comment type="caution">
    <text evidence="7">The sequence shown here is derived from an EMBL/GenBank/DDBJ whole genome shotgun (WGS) entry which is preliminary data.</text>
</comment>
<dbReference type="PRINTS" id="PR01590">
    <property type="entry name" value="HTHFIS"/>
</dbReference>
<dbReference type="PANTHER" id="PTHR32071:SF57">
    <property type="entry name" value="C4-DICARBOXYLATE TRANSPORT TRANSCRIPTIONAL REGULATORY PROTEIN DCTD"/>
    <property type="match status" value="1"/>
</dbReference>
<evidence type="ECO:0000313" key="7">
    <source>
        <dbReference type="EMBL" id="KHN49693.1"/>
    </source>
</evidence>
<dbReference type="InterPro" id="IPR058031">
    <property type="entry name" value="AAA_lid_NorR"/>
</dbReference>
<dbReference type="Gene3D" id="1.10.10.60">
    <property type="entry name" value="Homeodomain-like"/>
    <property type="match status" value="1"/>
</dbReference>
<dbReference type="PANTHER" id="PTHR32071">
    <property type="entry name" value="TRANSCRIPTIONAL REGULATORY PROTEIN"/>
    <property type="match status" value="1"/>
</dbReference>
<dbReference type="Pfam" id="PF06506">
    <property type="entry name" value="PrpR_N"/>
    <property type="match status" value="1"/>
</dbReference>
<dbReference type="InterPro" id="IPR003593">
    <property type="entry name" value="AAA+_ATPase"/>
</dbReference>
<dbReference type="PROSITE" id="PS50045">
    <property type="entry name" value="SIGMA54_INTERACT_4"/>
    <property type="match status" value="1"/>
</dbReference>
<evidence type="ECO:0000256" key="1">
    <source>
        <dbReference type="ARBA" id="ARBA00022741"/>
    </source>
</evidence>
<dbReference type="SMART" id="SM00382">
    <property type="entry name" value="AAA"/>
    <property type="match status" value="1"/>
</dbReference>
<dbReference type="GO" id="GO:0000156">
    <property type="term" value="F:phosphorelay response regulator activity"/>
    <property type="evidence" value="ECO:0007669"/>
    <property type="project" value="InterPro"/>
</dbReference>
<dbReference type="Pfam" id="PF25601">
    <property type="entry name" value="AAA_lid_14"/>
    <property type="match status" value="1"/>
</dbReference>
<dbReference type="AlphaFoldDB" id="A0A7V8IG88"/>
<gene>
    <name evidence="7" type="ORF">OI69_17250</name>
</gene>
<dbReference type="RefSeq" id="WP_039353302.1">
    <property type="nucleotide sequence ID" value="NZ_JSXC01000050.1"/>
</dbReference>
<dbReference type="FunFam" id="3.40.50.300:FF:000006">
    <property type="entry name" value="DNA-binding transcriptional regulator NtrC"/>
    <property type="match status" value="1"/>
</dbReference>
<feature type="domain" description="Sigma-54 factor interaction" evidence="6">
    <location>
        <begin position="317"/>
        <end position="542"/>
    </location>
</feature>
<dbReference type="OrthoDB" id="9804019at2"/>
<organism evidence="7 8">
    <name type="scientific">Pectobacterium fontis</name>
    <dbReference type="NCBI Taxonomy" id="2558042"/>
    <lineage>
        <taxon>Bacteria</taxon>
        <taxon>Pseudomonadati</taxon>
        <taxon>Pseudomonadota</taxon>
        <taxon>Gammaproteobacteria</taxon>
        <taxon>Enterobacterales</taxon>
        <taxon>Pectobacteriaceae</taxon>
        <taxon>Pectobacterium</taxon>
    </lineage>
</organism>
<dbReference type="SUPFAM" id="SSF52540">
    <property type="entry name" value="P-loop containing nucleoside triphosphate hydrolases"/>
    <property type="match status" value="1"/>
</dbReference>
<keyword evidence="2" id="KW-0067">ATP-binding</keyword>
<dbReference type="PROSITE" id="PS00688">
    <property type="entry name" value="SIGMA54_INTERACT_3"/>
    <property type="match status" value="1"/>
</dbReference>